<dbReference type="PANTHER" id="PTHR36649">
    <property type="entry name" value="UBIQUITIN-LIKE DOMAIN-CONTAINING PROTEIN"/>
    <property type="match status" value="1"/>
</dbReference>
<dbReference type="InterPro" id="IPR019956">
    <property type="entry name" value="Ubiquitin_dom"/>
</dbReference>
<dbReference type="InterPro" id="IPR029071">
    <property type="entry name" value="Ubiquitin-like_domsf"/>
</dbReference>
<dbReference type="SMART" id="SM00213">
    <property type="entry name" value="UBQ"/>
    <property type="match status" value="1"/>
</dbReference>
<organism evidence="2">
    <name type="scientific">Amphimedon queenslandica</name>
    <name type="common">Sponge</name>
    <dbReference type="NCBI Taxonomy" id="400682"/>
    <lineage>
        <taxon>Eukaryota</taxon>
        <taxon>Metazoa</taxon>
        <taxon>Porifera</taxon>
        <taxon>Demospongiae</taxon>
        <taxon>Heteroscleromorpha</taxon>
        <taxon>Haplosclerida</taxon>
        <taxon>Niphatidae</taxon>
        <taxon>Amphimedon</taxon>
    </lineage>
</organism>
<accession>A0A1X7SH00</accession>
<dbReference type="PANTHER" id="PTHR36649:SF29">
    <property type="entry name" value="PARP CATALYTIC DOMAIN-CONTAINING PROTEIN-RELATED"/>
    <property type="match status" value="1"/>
</dbReference>
<dbReference type="PROSITE" id="PS50053">
    <property type="entry name" value="UBIQUITIN_2"/>
    <property type="match status" value="1"/>
</dbReference>
<reference evidence="2" key="1">
    <citation type="submission" date="2017-05" db="UniProtKB">
        <authorList>
            <consortium name="EnsemblMetazoa"/>
        </authorList>
    </citation>
    <scope>IDENTIFICATION</scope>
</reference>
<dbReference type="InterPro" id="IPR000626">
    <property type="entry name" value="Ubiquitin-like_dom"/>
</dbReference>
<dbReference type="CDD" id="cd17039">
    <property type="entry name" value="Ubl_ubiquitin_like"/>
    <property type="match status" value="1"/>
</dbReference>
<dbReference type="OrthoDB" id="428577at2759"/>
<sequence length="200" mass="22704">MSVSKEQLLAAALNQFMHHPFRILSKDDAIGIKEVREEMQSNIIDAEYDLIRGSVLTVSNPRIDNPYIRKSQRVLNKDTEIIITGLEERTLPVMVDLNGTVEDMKWDIAQKFSFFSPFKKLLFAGKQLESDKPLTDYGISRYSTLVIVTRIPGGGPGGCPFYFISDELLDPAFDDDFTHVTDDDGKVFKRGGYPYRRPYG</sequence>
<dbReference type="Gene3D" id="3.10.20.90">
    <property type="entry name" value="Phosphatidylinositol 3-kinase Catalytic Subunit, Chain A, domain 1"/>
    <property type="match status" value="1"/>
</dbReference>
<dbReference type="Pfam" id="PF00240">
    <property type="entry name" value="ubiquitin"/>
    <property type="match status" value="1"/>
</dbReference>
<name>A0A1X7SH00_AMPQE</name>
<dbReference type="EnsemblMetazoa" id="Aqu2.1.01365_001">
    <property type="protein sequence ID" value="Aqu2.1.01365_001"/>
    <property type="gene ID" value="Aqu2.1.01365"/>
</dbReference>
<feature type="domain" description="Ubiquitin-like" evidence="1">
    <location>
        <begin position="79"/>
        <end position="154"/>
    </location>
</feature>
<dbReference type="SUPFAM" id="SSF54236">
    <property type="entry name" value="Ubiquitin-like"/>
    <property type="match status" value="1"/>
</dbReference>
<evidence type="ECO:0000259" key="1">
    <source>
        <dbReference type="PROSITE" id="PS50053"/>
    </source>
</evidence>
<dbReference type="AlphaFoldDB" id="A0A1X7SH00"/>
<dbReference type="STRING" id="400682.A0A1X7SH00"/>
<protein>
    <recommendedName>
        <fullName evidence="1">Ubiquitin-like domain-containing protein</fullName>
    </recommendedName>
</protein>
<dbReference type="PRINTS" id="PR00348">
    <property type="entry name" value="UBIQUITIN"/>
</dbReference>
<evidence type="ECO:0000313" key="2">
    <source>
        <dbReference type="EnsemblMetazoa" id="Aqu2.1.01365_001"/>
    </source>
</evidence>
<proteinExistence type="predicted"/>
<dbReference type="InParanoid" id="A0A1X7SH00"/>